<dbReference type="GO" id="GO:0003729">
    <property type="term" value="F:mRNA binding"/>
    <property type="evidence" value="ECO:0007669"/>
    <property type="project" value="TreeGrafter"/>
</dbReference>
<keyword evidence="4" id="KW-1185">Reference proteome</keyword>
<dbReference type="GO" id="GO:0006412">
    <property type="term" value="P:translation"/>
    <property type="evidence" value="ECO:0007669"/>
    <property type="project" value="TreeGrafter"/>
</dbReference>
<dbReference type="Gene3D" id="2.30.30.140">
    <property type="match status" value="1"/>
</dbReference>
<reference evidence="3" key="1">
    <citation type="submission" date="2021-02" db="EMBL/GenBank/DDBJ databases">
        <authorList>
            <person name="Dougan E. K."/>
            <person name="Rhodes N."/>
            <person name="Thang M."/>
            <person name="Chan C."/>
        </authorList>
    </citation>
    <scope>NUCLEOTIDE SEQUENCE</scope>
</reference>
<dbReference type="Pfam" id="PF00575">
    <property type="entry name" value="S1"/>
    <property type="match status" value="1"/>
</dbReference>
<dbReference type="SUPFAM" id="SSF50249">
    <property type="entry name" value="Nucleic acid-binding proteins"/>
    <property type="match status" value="1"/>
</dbReference>
<feature type="domain" description="S1 motif" evidence="2">
    <location>
        <begin position="66"/>
        <end position="96"/>
    </location>
</feature>
<dbReference type="SUPFAM" id="SSF63748">
    <property type="entry name" value="Tudor/PWWP/MBT"/>
    <property type="match status" value="1"/>
</dbReference>
<feature type="region of interest" description="Disordered" evidence="1">
    <location>
        <begin position="31"/>
        <end position="50"/>
    </location>
</feature>
<evidence type="ECO:0000313" key="4">
    <source>
        <dbReference type="Proteomes" id="UP000649617"/>
    </source>
</evidence>
<dbReference type="InterPro" id="IPR050437">
    <property type="entry name" value="Ribos_protein_bS1-like"/>
</dbReference>
<dbReference type="InterPro" id="IPR012340">
    <property type="entry name" value="NA-bd_OB-fold"/>
</dbReference>
<dbReference type="PANTHER" id="PTHR10724">
    <property type="entry name" value="30S RIBOSOMAL PROTEIN S1"/>
    <property type="match status" value="1"/>
</dbReference>
<proteinExistence type="predicted"/>
<dbReference type="OrthoDB" id="412781at2759"/>
<dbReference type="InterPro" id="IPR003029">
    <property type="entry name" value="S1_domain"/>
</dbReference>
<accession>A0A812UKP5</accession>
<dbReference type="EMBL" id="CAJNIZ010037191">
    <property type="protein sequence ID" value="CAE7569949.1"/>
    <property type="molecule type" value="Genomic_DNA"/>
</dbReference>
<dbReference type="Gene3D" id="2.40.50.140">
    <property type="entry name" value="Nucleic acid-binding proteins"/>
    <property type="match status" value="1"/>
</dbReference>
<dbReference type="CDD" id="cd04508">
    <property type="entry name" value="Tudor_SF"/>
    <property type="match status" value="1"/>
</dbReference>
<organism evidence="3 4">
    <name type="scientific">Symbiodinium pilosum</name>
    <name type="common">Dinoflagellate</name>
    <dbReference type="NCBI Taxonomy" id="2952"/>
    <lineage>
        <taxon>Eukaryota</taxon>
        <taxon>Sar</taxon>
        <taxon>Alveolata</taxon>
        <taxon>Dinophyceae</taxon>
        <taxon>Suessiales</taxon>
        <taxon>Symbiodiniaceae</taxon>
        <taxon>Symbiodinium</taxon>
    </lineage>
</organism>
<name>A0A812UKP5_SYMPI</name>
<dbReference type="GO" id="GO:0003735">
    <property type="term" value="F:structural constituent of ribosome"/>
    <property type="evidence" value="ECO:0007669"/>
    <property type="project" value="TreeGrafter"/>
</dbReference>
<sequence>DYKPGEKVEAVFEDDGNWYLADVVKKNDDGSFTVKWDDPDGGPEESQVQPKEMKYPPIPVADLVVGDKYTGTIKTVLDFGAFVDIGAEGDGLLHIS</sequence>
<gene>
    <name evidence="3" type="primary">pnp</name>
    <name evidence="3" type="ORF">SPIL2461_LOCUS15343</name>
</gene>
<feature type="non-terminal residue" evidence="3">
    <location>
        <position position="1"/>
    </location>
</feature>
<protein>
    <submittedName>
        <fullName evidence="3">Pnp protein</fullName>
    </submittedName>
</protein>
<comment type="caution">
    <text evidence="3">The sequence shown here is derived from an EMBL/GenBank/DDBJ whole genome shotgun (WGS) entry which is preliminary data.</text>
</comment>
<feature type="non-terminal residue" evidence="3">
    <location>
        <position position="96"/>
    </location>
</feature>
<evidence type="ECO:0000256" key="1">
    <source>
        <dbReference type="SAM" id="MobiDB-lite"/>
    </source>
</evidence>
<evidence type="ECO:0000313" key="3">
    <source>
        <dbReference type="EMBL" id="CAE7569949.1"/>
    </source>
</evidence>
<dbReference type="Proteomes" id="UP000649617">
    <property type="component" value="Unassembled WGS sequence"/>
</dbReference>
<dbReference type="AlphaFoldDB" id="A0A812UKP5"/>
<evidence type="ECO:0000259" key="2">
    <source>
        <dbReference type="PROSITE" id="PS50126"/>
    </source>
</evidence>
<dbReference type="PANTHER" id="PTHR10724:SF10">
    <property type="entry name" value="S1 RNA-BINDING DOMAIN-CONTAINING PROTEIN 1"/>
    <property type="match status" value="1"/>
</dbReference>
<dbReference type="PROSITE" id="PS50126">
    <property type="entry name" value="S1"/>
    <property type="match status" value="1"/>
</dbReference>